<dbReference type="Proteomes" id="UP001311915">
    <property type="component" value="Unassembled WGS sequence"/>
</dbReference>
<sequence length="127" mass="14719">MRSLKEPIDHEAEIKVKIELAICNYLAKNQELRAKLELARATLTQNKAEFEEERAKVTQRETMLRGQVNLATIRGAQVAELAVSRQQQLRTCDQKMERGKLREEIESVSTQERCAREMVASRDQHIR</sequence>
<dbReference type="EMBL" id="JAWPEI010000006">
    <property type="protein sequence ID" value="KAK4724012.1"/>
    <property type="molecule type" value="Genomic_DNA"/>
</dbReference>
<evidence type="ECO:0000256" key="1">
    <source>
        <dbReference type="SAM" id="Coils"/>
    </source>
</evidence>
<dbReference type="AlphaFoldDB" id="A0AAV9LEA8"/>
<evidence type="ECO:0000313" key="2">
    <source>
        <dbReference type="EMBL" id="KAK4724012.1"/>
    </source>
</evidence>
<name>A0AAV9LEA8_9SOLN</name>
<feature type="coiled-coil region" evidence="1">
    <location>
        <begin position="29"/>
        <end position="60"/>
    </location>
</feature>
<reference evidence="2 3" key="1">
    <citation type="submission" date="2023-10" db="EMBL/GenBank/DDBJ databases">
        <title>Genome-Wide Identification Analysis in wild type Solanum Pinnatisectum Reveals Some Genes Defensing Phytophthora Infestans.</title>
        <authorList>
            <person name="Sun C."/>
        </authorList>
    </citation>
    <scope>NUCLEOTIDE SEQUENCE [LARGE SCALE GENOMIC DNA]</scope>
    <source>
        <strain evidence="2">LQN</strain>
        <tissue evidence="2">Leaf</tissue>
    </source>
</reference>
<evidence type="ECO:0000313" key="3">
    <source>
        <dbReference type="Proteomes" id="UP001311915"/>
    </source>
</evidence>
<gene>
    <name evidence="2" type="ORF">R3W88_026791</name>
</gene>
<accession>A0AAV9LEA8</accession>
<keyword evidence="3" id="KW-1185">Reference proteome</keyword>
<proteinExistence type="predicted"/>
<organism evidence="2 3">
    <name type="scientific">Solanum pinnatisectum</name>
    <name type="common">tansyleaf nightshade</name>
    <dbReference type="NCBI Taxonomy" id="50273"/>
    <lineage>
        <taxon>Eukaryota</taxon>
        <taxon>Viridiplantae</taxon>
        <taxon>Streptophyta</taxon>
        <taxon>Embryophyta</taxon>
        <taxon>Tracheophyta</taxon>
        <taxon>Spermatophyta</taxon>
        <taxon>Magnoliopsida</taxon>
        <taxon>eudicotyledons</taxon>
        <taxon>Gunneridae</taxon>
        <taxon>Pentapetalae</taxon>
        <taxon>asterids</taxon>
        <taxon>lamiids</taxon>
        <taxon>Solanales</taxon>
        <taxon>Solanaceae</taxon>
        <taxon>Solanoideae</taxon>
        <taxon>Solaneae</taxon>
        <taxon>Solanum</taxon>
    </lineage>
</organism>
<keyword evidence="1" id="KW-0175">Coiled coil</keyword>
<protein>
    <submittedName>
        <fullName evidence="2">Uncharacterized protein</fullName>
    </submittedName>
</protein>
<comment type="caution">
    <text evidence="2">The sequence shown here is derived from an EMBL/GenBank/DDBJ whole genome shotgun (WGS) entry which is preliminary data.</text>
</comment>